<accession>M5TW33</accession>
<gene>
    <name evidence="3" type="ORF">RSSM_05324</name>
</gene>
<protein>
    <submittedName>
        <fullName evidence="3">Twin-arginine translocation pathway signal</fullName>
    </submittedName>
</protein>
<name>M5TW33_9BACT</name>
<proteinExistence type="predicted"/>
<organism evidence="3 4">
    <name type="scientific">Rhodopirellula sallentina SM41</name>
    <dbReference type="NCBI Taxonomy" id="1263870"/>
    <lineage>
        <taxon>Bacteria</taxon>
        <taxon>Pseudomonadati</taxon>
        <taxon>Planctomycetota</taxon>
        <taxon>Planctomycetia</taxon>
        <taxon>Pirellulales</taxon>
        <taxon>Pirellulaceae</taxon>
        <taxon>Rhodopirellula</taxon>
    </lineage>
</organism>
<dbReference type="RefSeq" id="WP_008685750.1">
    <property type="nucleotide sequence ID" value="NZ_ANOH01000367.1"/>
</dbReference>
<dbReference type="Gene3D" id="3.90.660.10">
    <property type="match status" value="1"/>
</dbReference>
<dbReference type="Proteomes" id="UP000011885">
    <property type="component" value="Unassembled WGS sequence"/>
</dbReference>
<dbReference type="InterPro" id="IPR036188">
    <property type="entry name" value="FAD/NAD-bd_sf"/>
</dbReference>
<feature type="region of interest" description="Disordered" evidence="1">
    <location>
        <begin position="1"/>
        <end position="22"/>
    </location>
</feature>
<feature type="region of interest" description="Disordered" evidence="1">
    <location>
        <begin position="136"/>
        <end position="160"/>
    </location>
</feature>
<dbReference type="EMBL" id="ANOH01000367">
    <property type="protein sequence ID" value="EMI53239.1"/>
    <property type="molecule type" value="Genomic_DNA"/>
</dbReference>
<feature type="compositionally biased region" description="Polar residues" evidence="1">
    <location>
        <begin position="137"/>
        <end position="148"/>
    </location>
</feature>
<dbReference type="PANTHER" id="PTHR42923">
    <property type="entry name" value="PROTOPORPHYRINOGEN OXIDASE"/>
    <property type="match status" value="1"/>
</dbReference>
<dbReference type="GO" id="GO:0016491">
    <property type="term" value="F:oxidoreductase activity"/>
    <property type="evidence" value="ECO:0007669"/>
    <property type="project" value="InterPro"/>
</dbReference>
<sequence length="617" mass="67106">MNRSDRESPVQSGATSPHEPLRYSRRQLMEMVFGSAATASLIASGVGCGHLDKMFAGTLPPSGELLTPNHQLGHRLREPAAESAIDSGDASPQPAAGETKHHQCVIIGAGASGLSAARHLLKSGIDDFVVLELEQTPGGTSRSGQWSSGEGDDDKTNGGRFPWGAHYLPVPMADNRPLVDFLIECDVLQETDDRTFPDDRTLIAAENFLCREPEERVFANGQWHAGLFPFSIATEQDQQQLARFRSEMAAMAQQRGDDGKRLFAIPCAESSEDTATRELDRISMSDWLSRNEFDSPLLAWLVDYACRDDYGLHADQTSAWAGLFYFAARVPDGSDESQPVLTWPEGNGFLIDRLCESVGDRLQLGKAVMRVARVDAATDASPLTIDIIDAETNETTALQANHVIVAVPQFIASKILSPELARSRPTSPTATPAVFSYGSWLVANVYLSGRPAEAGFPMSWDNVVMESGSLGYVNSVHQTGRDHGPTVLTWYQALPDDVPAELRVKLLGLTWAEAAETVLSDLELAHPDIRGLVNRLDVMVWGHAMPQPRVGTLFDPVRRRAAEPIGNVHFACTDLTGLALFEEAFAHGHRAATEVIDATLDPTTSIGFVRPIDKDCV</sequence>
<dbReference type="Pfam" id="PF01593">
    <property type="entry name" value="Amino_oxidase"/>
    <property type="match status" value="1"/>
</dbReference>
<evidence type="ECO:0000313" key="4">
    <source>
        <dbReference type="Proteomes" id="UP000011885"/>
    </source>
</evidence>
<reference evidence="3 4" key="1">
    <citation type="journal article" date="2013" name="Mar. Genomics">
        <title>Expression of sulfatases in Rhodopirellula baltica and the diversity of sulfatases in the genus Rhodopirellula.</title>
        <authorList>
            <person name="Wegner C.E."/>
            <person name="Richter-Heitmann T."/>
            <person name="Klindworth A."/>
            <person name="Klockow C."/>
            <person name="Richter M."/>
            <person name="Achstetter T."/>
            <person name="Glockner F.O."/>
            <person name="Harder J."/>
        </authorList>
    </citation>
    <scope>NUCLEOTIDE SEQUENCE [LARGE SCALE GENOMIC DNA]</scope>
    <source>
        <strain evidence="3 4">SM41</strain>
    </source>
</reference>
<dbReference type="PANTHER" id="PTHR42923:SF39">
    <property type="entry name" value="AMINO OXIDASE"/>
    <property type="match status" value="1"/>
</dbReference>
<dbReference type="InterPro" id="IPR050464">
    <property type="entry name" value="Zeta_carotene_desat/Oxidored"/>
</dbReference>
<dbReference type="Gene3D" id="3.50.50.60">
    <property type="entry name" value="FAD/NAD(P)-binding domain"/>
    <property type="match status" value="2"/>
</dbReference>
<dbReference type="SUPFAM" id="SSF51905">
    <property type="entry name" value="FAD/NAD(P)-binding domain"/>
    <property type="match status" value="1"/>
</dbReference>
<evidence type="ECO:0000256" key="1">
    <source>
        <dbReference type="SAM" id="MobiDB-lite"/>
    </source>
</evidence>
<feature type="region of interest" description="Disordered" evidence="1">
    <location>
        <begin position="80"/>
        <end position="101"/>
    </location>
</feature>
<evidence type="ECO:0000259" key="2">
    <source>
        <dbReference type="Pfam" id="PF01593"/>
    </source>
</evidence>
<comment type="caution">
    <text evidence="3">The sequence shown here is derived from an EMBL/GenBank/DDBJ whole genome shotgun (WGS) entry which is preliminary data.</text>
</comment>
<dbReference type="AlphaFoldDB" id="M5TW33"/>
<keyword evidence="4" id="KW-1185">Reference proteome</keyword>
<evidence type="ECO:0000313" key="3">
    <source>
        <dbReference type="EMBL" id="EMI53239.1"/>
    </source>
</evidence>
<dbReference type="OrthoDB" id="231484at2"/>
<dbReference type="InterPro" id="IPR002937">
    <property type="entry name" value="Amino_oxidase"/>
</dbReference>
<dbReference type="PATRIC" id="fig|1263870.3.peg.5640"/>
<feature type="domain" description="Amine oxidase" evidence="2">
    <location>
        <begin position="112"/>
        <end position="596"/>
    </location>
</feature>